<dbReference type="STRING" id="1618350.UR67_C0002G0184"/>
<evidence type="ECO:0000256" key="1">
    <source>
        <dbReference type="SAM" id="Phobius"/>
    </source>
</evidence>
<dbReference type="Pfam" id="PF00403">
    <property type="entry name" value="HMA"/>
    <property type="match status" value="1"/>
</dbReference>
<dbReference type="InterPro" id="IPR008972">
    <property type="entry name" value="Cupredoxin"/>
</dbReference>
<dbReference type="InterPro" id="IPR039447">
    <property type="entry name" value="UreH-like_TM_dom"/>
</dbReference>
<dbReference type="Gene3D" id="3.30.70.100">
    <property type="match status" value="1"/>
</dbReference>
<comment type="caution">
    <text evidence="3">The sequence shown here is derived from an EMBL/GenBank/DDBJ whole genome shotgun (WGS) entry which is preliminary data.</text>
</comment>
<dbReference type="InterPro" id="IPR006121">
    <property type="entry name" value="HMA_dom"/>
</dbReference>
<name>A0A0G0BKM9_UNCC3</name>
<dbReference type="PROSITE" id="PS50846">
    <property type="entry name" value="HMA_2"/>
    <property type="match status" value="1"/>
</dbReference>
<dbReference type="SUPFAM" id="SSF55008">
    <property type="entry name" value="HMA, heavy metal-associated domain"/>
    <property type="match status" value="1"/>
</dbReference>
<dbReference type="Pfam" id="PF13386">
    <property type="entry name" value="DsbD_2"/>
    <property type="match status" value="1"/>
</dbReference>
<dbReference type="GO" id="GO:0046872">
    <property type="term" value="F:metal ion binding"/>
    <property type="evidence" value="ECO:0007669"/>
    <property type="project" value="InterPro"/>
</dbReference>
<feature type="transmembrane region" description="Helical" evidence="1">
    <location>
        <begin position="213"/>
        <end position="234"/>
    </location>
</feature>
<dbReference type="InterPro" id="IPR028096">
    <property type="entry name" value="EfeO_Cupredoxin"/>
</dbReference>
<feature type="transmembrane region" description="Helical" evidence="1">
    <location>
        <begin position="297"/>
        <end position="323"/>
    </location>
</feature>
<keyword evidence="1" id="KW-0812">Transmembrane</keyword>
<evidence type="ECO:0000313" key="3">
    <source>
        <dbReference type="EMBL" id="KKP70064.1"/>
    </source>
</evidence>
<feature type="transmembrane region" description="Helical" evidence="1">
    <location>
        <begin position="270"/>
        <end position="291"/>
    </location>
</feature>
<keyword evidence="1" id="KW-1133">Transmembrane helix</keyword>
<sequence length="517" mass="55719">MNFEKKDISETTYYVQGMHCASCEVLIEKKMLKQKGVKTVEASTKKGELRVEFAGKKLRTNELNQIFKGDHYSFSTEPIIGEESKLFKYDSDGKLLINQDKLSNLLYILGISLLLIIGYILLSNSGLSSLITVNSTSSLPAFFIFGLLAGVSSCAALVGGIVLSMSKQWSEIYGSNDSFGNRIQPNILFNIGRLLSFLILGGVLGSIGKLFNLSLAFTSILTIAVSVMMLALALQMLGVKAFQKFQVTTPKFISRYVANEDNFKGRYMPFMMGALTFFLPCGFTITAQGLALTSGNIMTGALIMFFFALGTLPMLALIGISATEFTKRPHLSAKFLKIAGVLVFFFALYNINAQLNVLGLSSFSDLSTNVSKKQDTQISDNSDLPEIVDGKQVLKIVATSSGYTPNYLKVRAGIPVRWEIEDKGTSGCTNAIISNSLFEGQIALTPGETSVKEFTPEKPGKYKFSCWMGMVSGVIEVISSEGSSNAITINSDSNEVVPSGAKGCGCGGGGSCGGTQN</sequence>
<organism evidence="3 4">
    <name type="scientific">candidate division CPR3 bacterium GW2011_GWF2_35_18</name>
    <dbReference type="NCBI Taxonomy" id="1618350"/>
    <lineage>
        <taxon>Bacteria</taxon>
        <taxon>Bacteria division CPR3</taxon>
    </lineage>
</organism>
<dbReference type="SUPFAM" id="SSF49503">
    <property type="entry name" value="Cupredoxins"/>
    <property type="match status" value="1"/>
</dbReference>
<dbReference type="PANTHER" id="PTHR42208:SF1">
    <property type="entry name" value="HEAVY METAL TRANSPORTER"/>
    <property type="match status" value="1"/>
</dbReference>
<dbReference type="Proteomes" id="UP000034581">
    <property type="component" value="Unassembled WGS sequence"/>
</dbReference>
<gene>
    <name evidence="3" type="ORF">UR67_C0002G0184</name>
</gene>
<evidence type="ECO:0000259" key="2">
    <source>
        <dbReference type="PROSITE" id="PS50846"/>
    </source>
</evidence>
<dbReference type="AlphaFoldDB" id="A0A0G0BKM9"/>
<evidence type="ECO:0000313" key="4">
    <source>
        <dbReference type="Proteomes" id="UP000034581"/>
    </source>
</evidence>
<feature type="transmembrane region" description="Helical" evidence="1">
    <location>
        <begin position="142"/>
        <end position="166"/>
    </location>
</feature>
<feature type="transmembrane region" description="Helical" evidence="1">
    <location>
        <begin position="104"/>
        <end position="122"/>
    </location>
</feature>
<accession>A0A0G0BKM9</accession>
<dbReference type="InterPro" id="IPR036163">
    <property type="entry name" value="HMA_dom_sf"/>
</dbReference>
<dbReference type="PANTHER" id="PTHR42208">
    <property type="entry name" value="HEAVY METAL TRANSPORTER-RELATED"/>
    <property type="match status" value="1"/>
</dbReference>
<feature type="transmembrane region" description="Helical" evidence="1">
    <location>
        <begin position="187"/>
        <end position="207"/>
    </location>
</feature>
<dbReference type="Pfam" id="PF13473">
    <property type="entry name" value="Cupredoxin_1"/>
    <property type="match status" value="1"/>
</dbReference>
<reference evidence="3 4" key="1">
    <citation type="journal article" date="2015" name="Nature">
        <title>rRNA introns, odd ribosomes, and small enigmatic genomes across a large radiation of phyla.</title>
        <authorList>
            <person name="Brown C.T."/>
            <person name="Hug L.A."/>
            <person name="Thomas B.C."/>
            <person name="Sharon I."/>
            <person name="Castelle C.J."/>
            <person name="Singh A."/>
            <person name="Wilkins M.J."/>
            <person name="Williams K.H."/>
            <person name="Banfield J.F."/>
        </authorList>
    </citation>
    <scope>NUCLEOTIDE SEQUENCE [LARGE SCALE GENOMIC DNA]</scope>
</reference>
<dbReference type="Gene3D" id="2.60.40.420">
    <property type="entry name" value="Cupredoxins - blue copper proteins"/>
    <property type="match status" value="1"/>
</dbReference>
<feature type="domain" description="HMA" evidence="2">
    <location>
        <begin position="9"/>
        <end position="77"/>
    </location>
</feature>
<dbReference type="EMBL" id="LBQB01000002">
    <property type="protein sequence ID" value="KKP70064.1"/>
    <property type="molecule type" value="Genomic_DNA"/>
</dbReference>
<feature type="transmembrane region" description="Helical" evidence="1">
    <location>
        <begin position="335"/>
        <end position="352"/>
    </location>
</feature>
<dbReference type="CDD" id="cd00371">
    <property type="entry name" value="HMA"/>
    <property type="match status" value="1"/>
</dbReference>
<protein>
    <recommendedName>
        <fullName evidence="2">HMA domain-containing protein</fullName>
    </recommendedName>
</protein>
<keyword evidence="1" id="KW-0472">Membrane</keyword>
<proteinExistence type="predicted"/>